<dbReference type="InterPro" id="IPR036259">
    <property type="entry name" value="MFS_trans_sf"/>
</dbReference>
<dbReference type="GO" id="GO:0005886">
    <property type="term" value="C:plasma membrane"/>
    <property type="evidence" value="ECO:0007669"/>
    <property type="project" value="UniProtKB-SubCell"/>
</dbReference>
<keyword evidence="2" id="KW-0813">Transport</keyword>
<organism evidence="8 9">
    <name type="scientific">Bifidobacterium aerophilum</name>
    <dbReference type="NCBI Taxonomy" id="1798155"/>
    <lineage>
        <taxon>Bacteria</taxon>
        <taxon>Bacillati</taxon>
        <taxon>Actinomycetota</taxon>
        <taxon>Actinomycetes</taxon>
        <taxon>Bifidobacteriales</taxon>
        <taxon>Bifidobacteriaceae</taxon>
        <taxon>Bifidobacterium</taxon>
    </lineage>
</organism>
<feature type="transmembrane region" description="Helical" evidence="7">
    <location>
        <begin position="75"/>
        <end position="92"/>
    </location>
</feature>
<feature type="transmembrane region" description="Helical" evidence="7">
    <location>
        <begin position="295"/>
        <end position="312"/>
    </location>
</feature>
<feature type="transmembrane region" description="Helical" evidence="7">
    <location>
        <begin position="160"/>
        <end position="182"/>
    </location>
</feature>
<dbReference type="Proteomes" id="UP000469194">
    <property type="component" value="Unassembled WGS sequence"/>
</dbReference>
<keyword evidence="4 7" id="KW-0812">Transmembrane</keyword>
<feature type="transmembrane region" description="Helical" evidence="7">
    <location>
        <begin position="431"/>
        <end position="450"/>
    </location>
</feature>
<evidence type="ECO:0000256" key="1">
    <source>
        <dbReference type="ARBA" id="ARBA00004651"/>
    </source>
</evidence>
<feature type="transmembrane region" description="Helical" evidence="7">
    <location>
        <begin position="188"/>
        <end position="208"/>
    </location>
</feature>
<feature type="transmembrane region" description="Helical" evidence="7">
    <location>
        <begin position="104"/>
        <end position="123"/>
    </location>
</feature>
<comment type="caution">
    <text evidence="8">The sequence shown here is derived from an EMBL/GenBank/DDBJ whole genome shotgun (WGS) entry which is preliminary data.</text>
</comment>
<evidence type="ECO:0000256" key="3">
    <source>
        <dbReference type="ARBA" id="ARBA00022475"/>
    </source>
</evidence>
<evidence type="ECO:0000256" key="5">
    <source>
        <dbReference type="ARBA" id="ARBA00022989"/>
    </source>
</evidence>
<protein>
    <submittedName>
        <fullName evidence="8">MFS transporter</fullName>
    </submittedName>
</protein>
<feature type="transmembrane region" description="Helical" evidence="7">
    <location>
        <begin position="37"/>
        <end position="55"/>
    </location>
</feature>
<evidence type="ECO:0000313" key="8">
    <source>
        <dbReference type="EMBL" id="NEG90122.1"/>
    </source>
</evidence>
<proteinExistence type="predicted"/>
<dbReference type="PANTHER" id="PTHR23517:SF15">
    <property type="entry name" value="PROTON-DEPENDENT OLIGOPEPTIDE FAMILY TRANSPORT PROTEIN"/>
    <property type="match status" value="1"/>
</dbReference>
<feature type="transmembrane region" description="Helical" evidence="7">
    <location>
        <begin position="266"/>
        <end position="283"/>
    </location>
</feature>
<dbReference type="NCBIfam" id="TIGR00924">
    <property type="entry name" value="yjdL_sub1_fam"/>
    <property type="match status" value="1"/>
</dbReference>
<dbReference type="AlphaFoldDB" id="A0A6N9Z661"/>
<accession>A0A6N9Z661</accession>
<dbReference type="PANTHER" id="PTHR23517">
    <property type="entry name" value="RESISTANCE PROTEIN MDTM, PUTATIVE-RELATED-RELATED"/>
    <property type="match status" value="1"/>
</dbReference>
<evidence type="ECO:0000256" key="6">
    <source>
        <dbReference type="ARBA" id="ARBA00023136"/>
    </source>
</evidence>
<evidence type="ECO:0000313" key="9">
    <source>
        <dbReference type="Proteomes" id="UP000469194"/>
    </source>
</evidence>
<dbReference type="InterPro" id="IPR000109">
    <property type="entry name" value="POT_fam"/>
</dbReference>
<keyword evidence="3" id="KW-1003">Cell membrane</keyword>
<dbReference type="RefSeq" id="WP_163232069.1">
    <property type="nucleotide sequence ID" value="NZ_WHZW01000018.1"/>
</dbReference>
<feature type="transmembrane region" description="Helical" evidence="7">
    <location>
        <begin position="401"/>
        <end position="419"/>
    </location>
</feature>
<keyword evidence="9" id="KW-1185">Reference proteome</keyword>
<feature type="transmembrane region" description="Helical" evidence="7">
    <location>
        <begin position="373"/>
        <end position="395"/>
    </location>
</feature>
<evidence type="ECO:0000256" key="4">
    <source>
        <dbReference type="ARBA" id="ARBA00022692"/>
    </source>
</evidence>
<sequence>MSNATTTPDQERNLALQQESKFIGQPRAVGMLGGIEFCQYVANGMMTAMVLYYLYAKVSDGGLGFTQTQASQLLSLYMGMVILCGLVGSYMADRVLGERKAVLVGRFLATLGFTVLALPLGVWGYALSMVLLCVATMMHGKSVEGLIGKMYVKGDKRRDVGFNILYVLKNLNAFSAVIAGAIAMATGYWAAFAVGAVFSWIGFLAYYFTNKKFMNTIGNEPDDPIDPSKRNSFLGKFIAGIVVVVAIFGVLLATGVLTIAQFSNGLSIVQIFLPIVYLVYIVMSKKTTRAEAHRVVGLVPLYVCACFAAWVWTQANTILQVFAEQRTVLSIFGITLSPASFMTWSGIMSITWGTVTTLVWAKLGRRQPSAPAKIGFGTMMWGCGPLLMILPFVLYSSDVKVSPLWIMGFHVLIMLGEALSIPSGYSSAAQVAPAAFATQMMTVWSLAQSTGAALNAMSAPFYHEGGEVPYFAFIGIVTVVLGLVVLLFSKKISAIMGLKKEGAEA</sequence>
<feature type="transmembrane region" description="Helical" evidence="7">
    <location>
        <begin position="341"/>
        <end position="361"/>
    </location>
</feature>
<dbReference type="EMBL" id="WHZW01000018">
    <property type="protein sequence ID" value="NEG90122.1"/>
    <property type="molecule type" value="Genomic_DNA"/>
</dbReference>
<dbReference type="SUPFAM" id="SSF103473">
    <property type="entry name" value="MFS general substrate transporter"/>
    <property type="match status" value="1"/>
</dbReference>
<evidence type="ECO:0000256" key="2">
    <source>
        <dbReference type="ARBA" id="ARBA00022448"/>
    </source>
</evidence>
<keyword evidence="6 7" id="KW-0472">Membrane</keyword>
<reference evidence="8 9" key="1">
    <citation type="submission" date="2019-10" db="EMBL/GenBank/DDBJ databases">
        <title>Bifidobacterium from non-human primates.</title>
        <authorList>
            <person name="Modesto M."/>
        </authorList>
    </citation>
    <scope>NUCLEOTIDE SEQUENCE [LARGE SCALE GENOMIC DNA]</scope>
    <source>
        <strain evidence="8 9">TRE17</strain>
    </source>
</reference>
<feature type="transmembrane region" description="Helical" evidence="7">
    <location>
        <begin position="470"/>
        <end position="489"/>
    </location>
</feature>
<feature type="transmembrane region" description="Helical" evidence="7">
    <location>
        <begin position="237"/>
        <end position="260"/>
    </location>
</feature>
<dbReference type="InterPro" id="IPR005279">
    <property type="entry name" value="Dipep/tripep_permease"/>
</dbReference>
<evidence type="ECO:0000256" key="7">
    <source>
        <dbReference type="SAM" id="Phobius"/>
    </source>
</evidence>
<dbReference type="InterPro" id="IPR050171">
    <property type="entry name" value="MFS_Transporters"/>
</dbReference>
<dbReference type="Pfam" id="PF00854">
    <property type="entry name" value="PTR2"/>
    <property type="match status" value="1"/>
</dbReference>
<dbReference type="Gene3D" id="1.20.1250.20">
    <property type="entry name" value="MFS general substrate transporter like domains"/>
    <property type="match status" value="1"/>
</dbReference>
<gene>
    <name evidence="8" type="ORF">GFD25_09025</name>
</gene>
<dbReference type="GO" id="GO:1904680">
    <property type="term" value="F:peptide transmembrane transporter activity"/>
    <property type="evidence" value="ECO:0007669"/>
    <property type="project" value="InterPro"/>
</dbReference>
<keyword evidence="5 7" id="KW-1133">Transmembrane helix</keyword>
<dbReference type="GO" id="GO:0015833">
    <property type="term" value="P:peptide transport"/>
    <property type="evidence" value="ECO:0007669"/>
    <property type="project" value="InterPro"/>
</dbReference>
<comment type="subcellular location">
    <subcellularLocation>
        <location evidence="1">Cell membrane</location>
        <topology evidence="1">Multi-pass membrane protein</topology>
    </subcellularLocation>
</comment>
<name>A0A6N9Z661_9BIFI</name>